<sequence length="68" mass="7423">MKHSGNAQLGAGLARRQWIGGDRGLSCLKGELKIVTPKNKIRQKRENSTQKKPRKGTAASYKVTSVTS</sequence>
<dbReference type="AlphaFoldDB" id="A0A1V4JF26"/>
<dbReference type="EMBL" id="LSYS01007908">
    <property type="protein sequence ID" value="OPJ70377.1"/>
    <property type="molecule type" value="Genomic_DNA"/>
</dbReference>
<accession>A0A1V4JF26</accession>
<organism evidence="2 3">
    <name type="scientific">Patagioenas fasciata monilis</name>
    <dbReference type="NCBI Taxonomy" id="372326"/>
    <lineage>
        <taxon>Eukaryota</taxon>
        <taxon>Metazoa</taxon>
        <taxon>Chordata</taxon>
        <taxon>Craniata</taxon>
        <taxon>Vertebrata</taxon>
        <taxon>Euteleostomi</taxon>
        <taxon>Archelosauria</taxon>
        <taxon>Archosauria</taxon>
        <taxon>Dinosauria</taxon>
        <taxon>Saurischia</taxon>
        <taxon>Theropoda</taxon>
        <taxon>Coelurosauria</taxon>
        <taxon>Aves</taxon>
        <taxon>Neognathae</taxon>
        <taxon>Neoaves</taxon>
        <taxon>Columbimorphae</taxon>
        <taxon>Columbiformes</taxon>
        <taxon>Columbidae</taxon>
        <taxon>Patagioenas</taxon>
    </lineage>
</organism>
<comment type="caution">
    <text evidence="2">The sequence shown here is derived from an EMBL/GenBank/DDBJ whole genome shotgun (WGS) entry which is preliminary data.</text>
</comment>
<name>A0A1V4JF26_PATFA</name>
<evidence type="ECO:0000313" key="3">
    <source>
        <dbReference type="Proteomes" id="UP000190648"/>
    </source>
</evidence>
<feature type="region of interest" description="Disordered" evidence="1">
    <location>
        <begin position="38"/>
        <end position="68"/>
    </location>
</feature>
<evidence type="ECO:0000313" key="2">
    <source>
        <dbReference type="EMBL" id="OPJ70377.1"/>
    </source>
</evidence>
<dbReference type="Proteomes" id="UP000190648">
    <property type="component" value="Unassembled WGS sequence"/>
</dbReference>
<reference evidence="2 3" key="1">
    <citation type="submission" date="2016-02" db="EMBL/GenBank/DDBJ databases">
        <title>Band-tailed pigeon sequencing and assembly.</title>
        <authorList>
            <person name="Soares A.E."/>
            <person name="Novak B.J."/>
            <person name="Rice E.S."/>
            <person name="O'Connell B."/>
            <person name="Chang D."/>
            <person name="Weber S."/>
            <person name="Shapiro B."/>
        </authorList>
    </citation>
    <scope>NUCLEOTIDE SEQUENCE [LARGE SCALE GENOMIC DNA]</scope>
    <source>
        <strain evidence="2">BTP2013</strain>
        <tissue evidence="2">Blood</tissue>
    </source>
</reference>
<evidence type="ECO:0000256" key="1">
    <source>
        <dbReference type="SAM" id="MobiDB-lite"/>
    </source>
</evidence>
<protein>
    <submittedName>
        <fullName evidence="2">Uncharacterized protein</fullName>
    </submittedName>
</protein>
<proteinExistence type="predicted"/>
<keyword evidence="3" id="KW-1185">Reference proteome</keyword>
<gene>
    <name evidence="2" type="ORF">AV530_019535</name>
</gene>